<dbReference type="InterPro" id="IPR051327">
    <property type="entry name" value="MATE_MepA_subfamily"/>
</dbReference>
<feature type="transmembrane region" description="Helical" evidence="7">
    <location>
        <begin position="7"/>
        <end position="27"/>
    </location>
</feature>
<evidence type="ECO:0000256" key="3">
    <source>
        <dbReference type="ARBA" id="ARBA00022475"/>
    </source>
</evidence>
<feature type="transmembrane region" description="Helical" evidence="7">
    <location>
        <begin position="377"/>
        <end position="400"/>
    </location>
</feature>
<feature type="transmembrane region" description="Helical" evidence="7">
    <location>
        <begin position="308"/>
        <end position="327"/>
    </location>
</feature>
<keyword evidence="4 7" id="KW-0812">Transmembrane</keyword>
<dbReference type="PANTHER" id="PTHR43823:SF3">
    <property type="entry name" value="MULTIDRUG EXPORT PROTEIN MEPA"/>
    <property type="match status" value="1"/>
</dbReference>
<dbReference type="STRING" id="1122949.GCA_000378725_00052"/>
<gene>
    <name evidence="8" type="primary">mepA_6</name>
    <name evidence="8" type="ORF">NCTC13149_01810</name>
</gene>
<dbReference type="InterPro" id="IPR048279">
    <property type="entry name" value="MdtK-like"/>
</dbReference>
<dbReference type="GO" id="GO:0005886">
    <property type="term" value="C:plasma membrane"/>
    <property type="evidence" value="ECO:0007669"/>
    <property type="project" value="UniProtKB-SubCell"/>
</dbReference>
<protein>
    <submittedName>
        <fullName evidence="8">Multidrug export protein mepA</fullName>
    </submittedName>
</protein>
<evidence type="ECO:0000256" key="1">
    <source>
        <dbReference type="ARBA" id="ARBA00004651"/>
    </source>
</evidence>
<sequence>MGLIMKRFFKFTISSILSLWVYSLYTMVDGFFVANYVGEIQFSAVNISMPLVTLLFALGILFSIGTQAIVGYELGKKEFDIANTVFSTGLISLVIVGIIVSILLKIFLIPISTILGANNLTHNFILEYLGIILVFGVFFMVTYQLEVLVKVDGYPQLAVASVVVAAISNIFLDYLFIVPFKMGVFGAGLATGMSQIVSTVLMLSHFILKKGRLRFSKKLDFSKLKKIIPLGFGDSISELSMGYTVFLFNNVLLRNFGQRGVIVYTVLSYISTFGQSTMSGISQGLAPLFAYDYGRAYYSYIKKSLKRGLIFVTSIAIILILVCYFFSRDLSLIFLSDDVELLNLADKALKKYALAFLFLGANILMVTLFASLGKGKIATIISLLRTPINISMVMFLYEKFSGGDNIWYVLAISEFITLIVALALLNKFILIPLNIEINEDN</sequence>
<feature type="transmembrane region" description="Helical" evidence="7">
    <location>
        <begin position="352"/>
        <end position="370"/>
    </location>
</feature>
<evidence type="ECO:0000256" key="2">
    <source>
        <dbReference type="ARBA" id="ARBA00022448"/>
    </source>
</evidence>
<evidence type="ECO:0000256" key="4">
    <source>
        <dbReference type="ARBA" id="ARBA00022692"/>
    </source>
</evidence>
<proteinExistence type="predicted"/>
<comment type="subcellular location">
    <subcellularLocation>
        <location evidence="1">Cell membrane</location>
        <topology evidence="1">Multi-pass membrane protein</topology>
    </subcellularLocation>
</comment>
<keyword evidence="3" id="KW-1003">Cell membrane</keyword>
<feature type="transmembrane region" description="Helical" evidence="7">
    <location>
        <begin position="183"/>
        <end position="208"/>
    </location>
</feature>
<evidence type="ECO:0000313" key="9">
    <source>
        <dbReference type="Proteomes" id="UP000255517"/>
    </source>
</evidence>
<evidence type="ECO:0000256" key="7">
    <source>
        <dbReference type="SAM" id="Phobius"/>
    </source>
</evidence>
<dbReference type="Pfam" id="PF01554">
    <property type="entry name" value="MatE"/>
    <property type="match status" value="2"/>
</dbReference>
<feature type="transmembrane region" description="Helical" evidence="7">
    <location>
        <begin position="128"/>
        <end position="145"/>
    </location>
</feature>
<evidence type="ECO:0000313" key="8">
    <source>
        <dbReference type="EMBL" id="SUB57948.1"/>
    </source>
</evidence>
<keyword evidence="6 7" id="KW-0472">Membrane</keyword>
<feature type="transmembrane region" description="Helical" evidence="7">
    <location>
        <begin position="157"/>
        <end position="177"/>
    </location>
</feature>
<keyword evidence="2" id="KW-0813">Transport</keyword>
<reference evidence="8 9" key="1">
    <citation type="submission" date="2018-06" db="EMBL/GenBank/DDBJ databases">
        <authorList>
            <consortium name="Pathogen Informatics"/>
            <person name="Doyle S."/>
        </authorList>
    </citation>
    <scope>NUCLEOTIDE SEQUENCE [LARGE SCALE GENOMIC DNA]</scope>
    <source>
        <strain evidence="8 9">NCTC13149</strain>
    </source>
</reference>
<dbReference type="EMBL" id="UGSZ01000001">
    <property type="protein sequence ID" value="SUB57948.1"/>
    <property type="molecule type" value="Genomic_DNA"/>
</dbReference>
<dbReference type="InterPro" id="IPR002528">
    <property type="entry name" value="MATE_fam"/>
</dbReference>
<dbReference type="PIRSF" id="PIRSF006603">
    <property type="entry name" value="DinF"/>
    <property type="match status" value="1"/>
</dbReference>
<evidence type="ECO:0000256" key="6">
    <source>
        <dbReference type="ARBA" id="ARBA00023136"/>
    </source>
</evidence>
<feature type="transmembrane region" description="Helical" evidence="7">
    <location>
        <begin position="84"/>
        <end position="108"/>
    </location>
</feature>
<feature type="transmembrane region" description="Helical" evidence="7">
    <location>
        <begin position="406"/>
        <end position="425"/>
    </location>
</feature>
<dbReference type="GO" id="GO:0042910">
    <property type="term" value="F:xenobiotic transmembrane transporter activity"/>
    <property type="evidence" value="ECO:0007669"/>
    <property type="project" value="InterPro"/>
</dbReference>
<keyword evidence="5 7" id="KW-1133">Transmembrane helix</keyword>
<dbReference type="OrthoDB" id="9808954at2"/>
<name>A0A379C783_9FIRM</name>
<evidence type="ECO:0000256" key="5">
    <source>
        <dbReference type="ARBA" id="ARBA00022989"/>
    </source>
</evidence>
<dbReference type="AlphaFoldDB" id="A0A379C783"/>
<dbReference type="PANTHER" id="PTHR43823">
    <property type="entry name" value="SPORULATION PROTEIN YKVU"/>
    <property type="match status" value="1"/>
</dbReference>
<feature type="transmembrane region" description="Helical" evidence="7">
    <location>
        <begin position="47"/>
        <end position="72"/>
    </location>
</feature>
<dbReference type="Proteomes" id="UP000255517">
    <property type="component" value="Unassembled WGS sequence"/>
</dbReference>
<organism evidence="8 9">
    <name type="scientific">Peptoniphilus lacrimalis</name>
    <dbReference type="NCBI Taxonomy" id="33031"/>
    <lineage>
        <taxon>Bacteria</taxon>
        <taxon>Bacillati</taxon>
        <taxon>Bacillota</taxon>
        <taxon>Tissierellia</taxon>
        <taxon>Tissierellales</taxon>
        <taxon>Peptoniphilaceae</taxon>
        <taxon>Peptoniphilus</taxon>
    </lineage>
</organism>
<accession>A0A379C783</accession>
<dbReference type="GO" id="GO:0015297">
    <property type="term" value="F:antiporter activity"/>
    <property type="evidence" value="ECO:0007669"/>
    <property type="project" value="InterPro"/>
</dbReference>